<proteinExistence type="inferred from homology"/>
<dbReference type="KEGG" id="rde:RD1_2780"/>
<dbReference type="Pfam" id="PF03349">
    <property type="entry name" value="Toluene_X"/>
    <property type="match status" value="1"/>
</dbReference>
<name>Q165N2_ROSDO</name>
<protein>
    <submittedName>
        <fullName evidence="9">Long-chain fatty acid protein, putative</fullName>
    </submittedName>
</protein>
<dbReference type="AlphaFoldDB" id="Q165N2"/>
<evidence type="ECO:0000256" key="7">
    <source>
        <dbReference type="ARBA" id="ARBA00023237"/>
    </source>
</evidence>
<dbReference type="GO" id="GO:0015483">
    <property type="term" value="F:long-chain fatty acid transporting porin activity"/>
    <property type="evidence" value="ECO:0007669"/>
    <property type="project" value="TreeGrafter"/>
</dbReference>
<evidence type="ECO:0000256" key="3">
    <source>
        <dbReference type="ARBA" id="ARBA00022452"/>
    </source>
</evidence>
<evidence type="ECO:0000256" key="1">
    <source>
        <dbReference type="ARBA" id="ARBA00004571"/>
    </source>
</evidence>
<keyword evidence="5 8" id="KW-0732">Signal</keyword>
<evidence type="ECO:0000256" key="4">
    <source>
        <dbReference type="ARBA" id="ARBA00022692"/>
    </source>
</evidence>
<evidence type="ECO:0000256" key="8">
    <source>
        <dbReference type="SAM" id="SignalP"/>
    </source>
</evidence>
<dbReference type="OrthoDB" id="6679728at2"/>
<dbReference type="SUPFAM" id="SSF56935">
    <property type="entry name" value="Porins"/>
    <property type="match status" value="1"/>
</dbReference>
<dbReference type="eggNOG" id="COG2067">
    <property type="taxonomic scope" value="Bacteria"/>
</dbReference>
<dbReference type="InterPro" id="IPR005017">
    <property type="entry name" value="OMPP1/FadL/TodX"/>
</dbReference>
<dbReference type="PANTHER" id="PTHR35093">
    <property type="entry name" value="OUTER MEMBRANE PROTEIN NMB0088-RELATED"/>
    <property type="match status" value="1"/>
</dbReference>
<comment type="similarity">
    <text evidence="2">Belongs to the OmpP1/FadL family.</text>
</comment>
<gene>
    <name evidence="9" type="ordered locus">RD1_2780</name>
</gene>
<evidence type="ECO:0000256" key="2">
    <source>
        <dbReference type="ARBA" id="ARBA00008163"/>
    </source>
</evidence>
<dbReference type="HOGENOM" id="CLU_039022_1_0_5"/>
<comment type="subcellular location">
    <subcellularLocation>
        <location evidence="1">Cell outer membrane</location>
        <topology evidence="1">Multi-pass membrane protein</topology>
    </subcellularLocation>
</comment>
<evidence type="ECO:0000256" key="5">
    <source>
        <dbReference type="ARBA" id="ARBA00022729"/>
    </source>
</evidence>
<feature type="chain" id="PRO_5004183850" evidence="8">
    <location>
        <begin position="21"/>
        <end position="373"/>
    </location>
</feature>
<keyword evidence="6" id="KW-0472">Membrane</keyword>
<accession>Q165N2</accession>
<dbReference type="PANTHER" id="PTHR35093:SF8">
    <property type="entry name" value="OUTER MEMBRANE PROTEIN NMB0088-RELATED"/>
    <property type="match status" value="1"/>
</dbReference>
<sequence>MRNYITSTAALCLAAGGAHAGGIDRSGQSIAVLFEEGRYLEFSATSVSPDLTGESINPGLPNGNGSGDIAENYFRFGAAYKADINDTWSYAIIYDEPYGAETNYADGSGYFAQTSNANFTSRALTGLLQYNAGSGFSVYGGLRLQSAEADADVIFSNVFGPALNYTADADVHYGIGYVAGAAYERPDIALRVSLTYNSEIHHDVDTVEVLSGGAVTRETSTNFSTPQSLNLEFQTGVAQDTLMFGGVRWVDWSDFALDPSLYVDTVGQPLLSYEEDVITYTLGIGHRINENWSVAGSIGYEENTGNLFTNLGPADGQESISLAAIYSQGKYEITAGVRYIRIGDTTTAVQGNPAAEFNNNDVVAFGVKVGYRF</sequence>
<dbReference type="STRING" id="375451.RD1_2780"/>
<dbReference type="Gene3D" id="2.40.160.60">
    <property type="entry name" value="Outer membrane protein transport protein (OMPP1/FadL/TodX)"/>
    <property type="match status" value="1"/>
</dbReference>
<evidence type="ECO:0000313" key="9">
    <source>
        <dbReference type="EMBL" id="ABG32311.1"/>
    </source>
</evidence>
<reference evidence="9 10" key="1">
    <citation type="journal article" date="2007" name="J. Bacteriol.">
        <title>The complete genome sequence of Roseobacter denitrificans reveals a mixotrophic rather than photosynthetic metabolism.</title>
        <authorList>
            <person name="Swingley W.D."/>
            <person name="Sadekar S."/>
            <person name="Mastrian S.D."/>
            <person name="Matthies H.J."/>
            <person name="Hao J."/>
            <person name="Ramos H."/>
            <person name="Acharya C.R."/>
            <person name="Conrad A.L."/>
            <person name="Taylor H.L."/>
            <person name="Dejesa L.C."/>
            <person name="Shah M.K."/>
            <person name="O'huallachain M.E."/>
            <person name="Lince M.T."/>
            <person name="Blankenship R.E."/>
            <person name="Beatty J.T."/>
            <person name="Touchman J.W."/>
        </authorList>
    </citation>
    <scope>NUCLEOTIDE SEQUENCE [LARGE SCALE GENOMIC DNA]</scope>
    <source>
        <strain evidence="10">ATCC 33942 / OCh 114</strain>
    </source>
</reference>
<keyword evidence="3" id="KW-1134">Transmembrane beta strand</keyword>
<organism evidence="9 10">
    <name type="scientific">Roseobacter denitrificans (strain ATCC 33942 / OCh 114)</name>
    <name type="common">Erythrobacter sp. (strain OCh 114)</name>
    <name type="synonym">Roseobacter denitrificans</name>
    <dbReference type="NCBI Taxonomy" id="375451"/>
    <lineage>
        <taxon>Bacteria</taxon>
        <taxon>Pseudomonadati</taxon>
        <taxon>Pseudomonadota</taxon>
        <taxon>Alphaproteobacteria</taxon>
        <taxon>Rhodobacterales</taxon>
        <taxon>Roseobacteraceae</taxon>
        <taxon>Roseobacter</taxon>
    </lineage>
</organism>
<feature type="signal peptide" evidence="8">
    <location>
        <begin position="1"/>
        <end position="20"/>
    </location>
</feature>
<keyword evidence="4" id="KW-0812">Transmembrane</keyword>
<dbReference type="RefSeq" id="WP_011568927.1">
    <property type="nucleotide sequence ID" value="NC_008209.1"/>
</dbReference>
<dbReference type="Proteomes" id="UP000007029">
    <property type="component" value="Chromosome"/>
</dbReference>
<keyword evidence="7" id="KW-0998">Cell outer membrane</keyword>
<keyword evidence="10" id="KW-1185">Reference proteome</keyword>
<evidence type="ECO:0000313" key="10">
    <source>
        <dbReference type="Proteomes" id="UP000007029"/>
    </source>
</evidence>
<evidence type="ECO:0000256" key="6">
    <source>
        <dbReference type="ARBA" id="ARBA00023136"/>
    </source>
</evidence>
<dbReference type="EMBL" id="CP000362">
    <property type="protein sequence ID" value="ABG32311.1"/>
    <property type="molecule type" value="Genomic_DNA"/>
</dbReference>
<dbReference type="GO" id="GO:0009279">
    <property type="term" value="C:cell outer membrane"/>
    <property type="evidence" value="ECO:0007669"/>
    <property type="project" value="UniProtKB-SubCell"/>
</dbReference>